<gene>
    <name evidence="2" type="ORF">pipiens_008083</name>
</gene>
<accession>A0ABD1DIN8</accession>
<comment type="caution">
    <text evidence="2">The sequence shown here is derived from an EMBL/GenBank/DDBJ whole genome shotgun (WGS) entry which is preliminary data.</text>
</comment>
<feature type="transmembrane region" description="Helical" evidence="1">
    <location>
        <begin position="29"/>
        <end position="53"/>
    </location>
</feature>
<evidence type="ECO:0000256" key="1">
    <source>
        <dbReference type="SAM" id="Phobius"/>
    </source>
</evidence>
<keyword evidence="3" id="KW-1185">Reference proteome</keyword>
<evidence type="ECO:0000313" key="3">
    <source>
        <dbReference type="Proteomes" id="UP001562425"/>
    </source>
</evidence>
<evidence type="ECO:0000313" key="2">
    <source>
        <dbReference type="EMBL" id="KAL1399597.1"/>
    </source>
</evidence>
<keyword evidence="1" id="KW-0812">Transmembrane</keyword>
<evidence type="ECO:0008006" key="4">
    <source>
        <dbReference type="Google" id="ProtNLM"/>
    </source>
</evidence>
<dbReference type="InterPro" id="IPR036291">
    <property type="entry name" value="NAD(P)-bd_dom_sf"/>
</dbReference>
<feature type="transmembrane region" description="Helical" evidence="1">
    <location>
        <begin position="59"/>
        <end position="78"/>
    </location>
</feature>
<dbReference type="PANTHER" id="PTHR24322">
    <property type="entry name" value="PKSB"/>
    <property type="match status" value="1"/>
</dbReference>
<sequence>MMVRNGKPFSFDKSEINPNRKKASVKSTVMDVVIFLLVSAGYILQSIYYALFGKPKKDLYGELAMVTGGGGGLGRLLAMRLTKLGAKVIVWDINQD</sequence>
<protein>
    <recommendedName>
        <fullName evidence="4">Short-chain dehydrogenase</fullName>
    </recommendedName>
</protein>
<name>A0ABD1DIN8_CULPP</name>
<dbReference type="EMBL" id="JBEHCU010005498">
    <property type="protein sequence ID" value="KAL1399597.1"/>
    <property type="molecule type" value="Genomic_DNA"/>
</dbReference>
<organism evidence="2 3">
    <name type="scientific">Culex pipiens pipiens</name>
    <name type="common">Northern house mosquito</name>
    <dbReference type="NCBI Taxonomy" id="38569"/>
    <lineage>
        <taxon>Eukaryota</taxon>
        <taxon>Metazoa</taxon>
        <taxon>Ecdysozoa</taxon>
        <taxon>Arthropoda</taxon>
        <taxon>Hexapoda</taxon>
        <taxon>Insecta</taxon>
        <taxon>Pterygota</taxon>
        <taxon>Neoptera</taxon>
        <taxon>Endopterygota</taxon>
        <taxon>Diptera</taxon>
        <taxon>Nematocera</taxon>
        <taxon>Culicoidea</taxon>
        <taxon>Culicidae</taxon>
        <taxon>Culicinae</taxon>
        <taxon>Culicini</taxon>
        <taxon>Culex</taxon>
        <taxon>Culex</taxon>
    </lineage>
</organism>
<keyword evidence="1" id="KW-1133">Transmembrane helix</keyword>
<dbReference type="Gene3D" id="3.40.50.720">
    <property type="entry name" value="NAD(P)-binding Rossmann-like Domain"/>
    <property type="match status" value="1"/>
</dbReference>
<feature type="non-terminal residue" evidence="2">
    <location>
        <position position="96"/>
    </location>
</feature>
<proteinExistence type="predicted"/>
<dbReference type="SUPFAM" id="SSF51735">
    <property type="entry name" value="NAD(P)-binding Rossmann-fold domains"/>
    <property type="match status" value="1"/>
</dbReference>
<reference evidence="2 3" key="1">
    <citation type="submission" date="2024-05" db="EMBL/GenBank/DDBJ databases">
        <title>Culex pipiens pipiens assembly and annotation.</title>
        <authorList>
            <person name="Alout H."/>
            <person name="Durand T."/>
        </authorList>
    </citation>
    <scope>NUCLEOTIDE SEQUENCE [LARGE SCALE GENOMIC DNA]</scope>
    <source>
        <strain evidence="2">HA-2024</strain>
        <tissue evidence="2">Whole body</tissue>
    </source>
</reference>
<dbReference type="Proteomes" id="UP001562425">
    <property type="component" value="Unassembled WGS sequence"/>
</dbReference>
<keyword evidence="1" id="KW-0472">Membrane</keyword>
<dbReference type="PANTHER" id="PTHR24322:SF748">
    <property type="entry name" value="FI23927P1-RELATED"/>
    <property type="match status" value="1"/>
</dbReference>
<dbReference type="AlphaFoldDB" id="A0ABD1DIN8"/>